<protein>
    <submittedName>
        <fullName evidence="1">Uncharacterized protein</fullName>
    </submittedName>
</protein>
<proteinExistence type="predicted"/>
<dbReference type="EMBL" id="CP024964">
    <property type="protein sequence ID" value="ATZ18286.1"/>
    <property type="molecule type" value="Genomic_DNA"/>
</dbReference>
<accession>A0A2K8NXL0</accession>
<gene>
    <name evidence="1" type="ORF">EMELA_v1c07990</name>
</gene>
<organism evidence="1 2">
    <name type="scientific">Mesoplasma melaleucae</name>
    <dbReference type="NCBI Taxonomy" id="81459"/>
    <lineage>
        <taxon>Bacteria</taxon>
        <taxon>Bacillati</taxon>
        <taxon>Mycoplasmatota</taxon>
        <taxon>Mollicutes</taxon>
        <taxon>Entomoplasmatales</taxon>
        <taxon>Entomoplasmataceae</taxon>
        <taxon>Mesoplasma</taxon>
    </lineage>
</organism>
<dbReference type="AlphaFoldDB" id="A0A2K8NXL0"/>
<keyword evidence="2" id="KW-1185">Reference proteome</keyword>
<sequence length="106" mass="12529">MKQNKQLTLNELLNLAIQKGKTKFNIEIQENSGMKMFYQGKMTELNSPMSYFLKAQFNKKSKELRTDLDEKHLEWFVIKSKVLDEKTLSIVAMEPTYYELLTSKKE</sequence>
<evidence type="ECO:0000313" key="2">
    <source>
        <dbReference type="Proteomes" id="UP000231896"/>
    </source>
</evidence>
<dbReference type="KEGG" id="eml:EMELA_v1c07990"/>
<dbReference type="STRING" id="1408435.GCA_000685885_01061"/>
<dbReference type="Proteomes" id="UP000231896">
    <property type="component" value="Chromosome"/>
</dbReference>
<dbReference type="RefSeq" id="WP_028124380.1">
    <property type="nucleotide sequence ID" value="NZ_CP024964.1"/>
</dbReference>
<reference evidence="1 2" key="1">
    <citation type="submission" date="2017-11" db="EMBL/GenBank/DDBJ databases">
        <title>Genome sequence of Entomoplasma melaleucae M1 (ATCC 49191).</title>
        <authorList>
            <person name="Lo W.-S."/>
            <person name="Gasparich G.E."/>
            <person name="Kuo C.-H."/>
        </authorList>
    </citation>
    <scope>NUCLEOTIDE SEQUENCE [LARGE SCALE GENOMIC DNA]</scope>
    <source>
        <strain evidence="1 2">M1</strain>
    </source>
</reference>
<name>A0A2K8NXL0_9MOLU</name>
<evidence type="ECO:0000313" key="1">
    <source>
        <dbReference type="EMBL" id="ATZ18286.1"/>
    </source>
</evidence>